<reference evidence="3" key="1">
    <citation type="submission" date="2017-02" db="EMBL/GenBank/DDBJ databases">
        <authorList>
            <person name="Varghese N."/>
            <person name="Submissions S."/>
        </authorList>
    </citation>
    <scope>NUCLEOTIDE SEQUENCE [LARGE SCALE GENOMIC DNA]</scope>
    <source>
        <strain evidence="3">ATCC BAA-34</strain>
    </source>
</reference>
<feature type="coiled-coil region" evidence="1">
    <location>
        <begin position="9"/>
        <end position="36"/>
    </location>
</feature>
<proteinExistence type="predicted"/>
<dbReference type="STRING" id="115783.SAMN02745119_03171"/>
<protein>
    <recommendedName>
        <fullName evidence="4">J domain-containing protein</fullName>
    </recommendedName>
</protein>
<evidence type="ECO:0000256" key="1">
    <source>
        <dbReference type="SAM" id="Coils"/>
    </source>
</evidence>
<evidence type="ECO:0008006" key="4">
    <source>
        <dbReference type="Google" id="ProtNLM"/>
    </source>
</evidence>
<evidence type="ECO:0000313" key="3">
    <source>
        <dbReference type="Proteomes" id="UP000190102"/>
    </source>
</evidence>
<dbReference type="Proteomes" id="UP000190102">
    <property type="component" value="Unassembled WGS sequence"/>
</dbReference>
<accession>A0A1T4S0M3</accession>
<dbReference type="Gene3D" id="3.80.10.10">
    <property type="entry name" value="Ribonuclease Inhibitor"/>
    <property type="match status" value="1"/>
</dbReference>
<sequence length="446" mass="50867">MKSPEEIELAKKRRELADLLEEQSQIERELAAIKSEIRVFEHTYEQILGGRIAELEQLEWQISGLLGTGETEEEHHKYFHTTEHDSSTSTFTRTTLLDDDPDTTPIFEEKSLKALYREVAKSIHPDLASDDHERFKRQELMAIANLAYQEGDRGRLQRILREWQLGPKTAKGLDIGTELIRLIRQIAYTRQHIKELNKQIIELRRSDIYRFRQRVDEGLLDGIDLLAEMAATVDLDIAKAKKRLALLRGEQETPEDQPSPPLETRIIRFPPKKTYGVLYLRAANSVDYRDWQKLGAAKGPREIPLDKGLRLDVRGDGEGGIDFLEKLQSDDLQALFLYDVGDDALARICNLTGLQELYLSNTTVSDEGLKKLDCLSSLKRLYLYHTEITDNGLANLYPLTWLRWLTFSGTKVTDKGVAELRTALPNCKVVMTTGRAGGLRKAPKRG</sequence>
<dbReference type="EMBL" id="FUWR01000028">
    <property type="protein sequence ID" value="SKA21784.1"/>
    <property type="molecule type" value="Genomic_DNA"/>
</dbReference>
<dbReference type="InterPro" id="IPR032675">
    <property type="entry name" value="LRR_dom_sf"/>
</dbReference>
<keyword evidence="3" id="KW-1185">Reference proteome</keyword>
<dbReference type="InterPro" id="IPR001611">
    <property type="entry name" value="Leu-rich_rpt"/>
</dbReference>
<dbReference type="AlphaFoldDB" id="A0A1T4S0M3"/>
<organism evidence="2 3">
    <name type="scientific">Trichlorobacter thiogenes</name>
    <dbReference type="NCBI Taxonomy" id="115783"/>
    <lineage>
        <taxon>Bacteria</taxon>
        <taxon>Pseudomonadati</taxon>
        <taxon>Thermodesulfobacteriota</taxon>
        <taxon>Desulfuromonadia</taxon>
        <taxon>Geobacterales</taxon>
        <taxon>Geobacteraceae</taxon>
        <taxon>Trichlorobacter</taxon>
    </lineage>
</organism>
<name>A0A1T4S0M3_9BACT</name>
<dbReference type="OrthoDB" id="5390485at2"/>
<dbReference type="SUPFAM" id="SSF52047">
    <property type="entry name" value="RNI-like"/>
    <property type="match status" value="1"/>
</dbReference>
<dbReference type="Pfam" id="PF13516">
    <property type="entry name" value="LRR_6"/>
    <property type="match status" value="1"/>
</dbReference>
<gene>
    <name evidence="2" type="ORF">SAMN02745119_03171</name>
</gene>
<evidence type="ECO:0000313" key="2">
    <source>
        <dbReference type="EMBL" id="SKA21784.1"/>
    </source>
</evidence>
<dbReference type="RefSeq" id="WP_078791394.1">
    <property type="nucleotide sequence ID" value="NZ_FUWR01000028.1"/>
</dbReference>
<keyword evidence="1" id="KW-0175">Coiled coil</keyword>